<dbReference type="Pfam" id="PF00583">
    <property type="entry name" value="Acetyltransf_1"/>
    <property type="match status" value="1"/>
</dbReference>
<evidence type="ECO:0000259" key="1">
    <source>
        <dbReference type="PROSITE" id="PS51186"/>
    </source>
</evidence>
<evidence type="ECO:0000313" key="2">
    <source>
        <dbReference type="EMBL" id="KSU81165.1"/>
    </source>
</evidence>
<reference evidence="2 3" key="1">
    <citation type="journal article" date="2014" name="Antonie Van Leeuwenhoek">
        <title>Fictibacillus enclensis sp. nov., isolated from marine sediment.</title>
        <authorList>
            <person name="Dastager S.G."/>
            <person name="Mawlankar R."/>
            <person name="Srinivasan K."/>
            <person name="Tang S.K."/>
            <person name="Lee J.C."/>
            <person name="Ramana V.V."/>
            <person name="Shouche Y.S."/>
        </authorList>
    </citation>
    <scope>NUCLEOTIDE SEQUENCE [LARGE SCALE GENOMIC DNA]</scope>
    <source>
        <strain evidence="2 3">NIO-1003</strain>
    </source>
</reference>
<accession>A0A0V8J2B0</accession>
<dbReference type="PANTHER" id="PTHR13538:SF4">
    <property type="entry name" value="N-ALPHA-ACETYLTRANSFERASE 80"/>
    <property type="match status" value="1"/>
</dbReference>
<dbReference type="InterPro" id="IPR000182">
    <property type="entry name" value="GNAT_dom"/>
</dbReference>
<evidence type="ECO:0000313" key="3">
    <source>
        <dbReference type="Proteomes" id="UP000054099"/>
    </source>
</evidence>
<dbReference type="EMBL" id="LNQN01000006">
    <property type="protein sequence ID" value="KSU81165.1"/>
    <property type="molecule type" value="Genomic_DNA"/>
</dbReference>
<dbReference type="GO" id="GO:1905502">
    <property type="term" value="F:acetyl-CoA binding"/>
    <property type="evidence" value="ECO:0007669"/>
    <property type="project" value="TreeGrafter"/>
</dbReference>
<dbReference type="Gene3D" id="3.40.630.30">
    <property type="match status" value="1"/>
</dbReference>
<sequence length="153" mass="17946">MKIVNVQKRMDLFDHAVNTYWEQWGNQDNFVFYQDCIKHSCKTEEDLPRFYIGLVDDQIVGTVALLRNDLNSRQDLTPWLACLYVSSEYRGKGLGAQLLDHAVKETRRKEYPHLYLATDLQNYYERYGWSQHGEVYGPDGGSLKIYRMPTGQQ</sequence>
<protein>
    <submittedName>
        <fullName evidence="2">Acetyltransferase</fullName>
    </submittedName>
</protein>
<comment type="caution">
    <text evidence="2">The sequence shown here is derived from an EMBL/GenBank/DDBJ whole genome shotgun (WGS) entry which is preliminary data.</text>
</comment>
<dbReference type="RefSeq" id="WP_061974884.1">
    <property type="nucleotide sequence ID" value="NZ_FMAV01000004.1"/>
</dbReference>
<keyword evidence="2" id="KW-0808">Transferase</keyword>
<dbReference type="CDD" id="cd04301">
    <property type="entry name" value="NAT_SF"/>
    <property type="match status" value="1"/>
</dbReference>
<dbReference type="OrthoDB" id="9789053at2"/>
<dbReference type="GO" id="GO:0005737">
    <property type="term" value="C:cytoplasm"/>
    <property type="evidence" value="ECO:0007669"/>
    <property type="project" value="TreeGrafter"/>
</dbReference>
<dbReference type="Proteomes" id="UP000054099">
    <property type="component" value="Unassembled WGS sequence"/>
</dbReference>
<dbReference type="InterPro" id="IPR016181">
    <property type="entry name" value="Acyl_CoA_acyltransferase"/>
</dbReference>
<keyword evidence="3" id="KW-1185">Reference proteome</keyword>
<feature type="domain" description="N-acetyltransferase" evidence="1">
    <location>
        <begin position="1"/>
        <end position="149"/>
    </location>
</feature>
<name>A0A0V8J2B0_9BACL</name>
<dbReference type="InterPro" id="IPR039840">
    <property type="entry name" value="NAA80"/>
</dbReference>
<dbReference type="AlphaFoldDB" id="A0A0V8J2B0"/>
<dbReference type="PANTHER" id="PTHR13538">
    <property type="entry name" value="N-ACETYLTRANSFERASE 6"/>
    <property type="match status" value="1"/>
</dbReference>
<proteinExistence type="predicted"/>
<dbReference type="PROSITE" id="PS51186">
    <property type="entry name" value="GNAT"/>
    <property type="match status" value="1"/>
</dbReference>
<gene>
    <name evidence="2" type="ORF">AS030_19695</name>
</gene>
<organism evidence="2 3">
    <name type="scientific">Fictibacillus enclensis</name>
    <dbReference type="NCBI Taxonomy" id="1017270"/>
    <lineage>
        <taxon>Bacteria</taxon>
        <taxon>Bacillati</taxon>
        <taxon>Bacillota</taxon>
        <taxon>Bacilli</taxon>
        <taxon>Bacillales</taxon>
        <taxon>Fictibacillaceae</taxon>
        <taxon>Fictibacillus</taxon>
    </lineage>
</organism>
<dbReference type="SUPFAM" id="SSF55729">
    <property type="entry name" value="Acyl-CoA N-acyltransferases (Nat)"/>
    <property type="match status" value="1"/>
</dbReference>
<dbReference type="GO" id="GO:0008080">
    <property type="term" value="F:N-acetyltransferase activity"/>
    <property type="evidence" value="ECO:0007669"/>
    <property type="project" value="InterPro"/>
</dbReference>